<feature type="coiled-coil region" evidence="10">
    <location>
        <begin position="60"/>
        <end position="87"/>
    </location>
</feature>
<name>A0A1Y2FD24_PROLT</name>
<evidence type="ECO:0000256" key="9">
    <source>
        <dbReference type="ARBA" id="ARBA00023136"/>
    </source>
</evidence>
<dbReference type="GO" id="GO:0046354">
    <property type="term" value="P:mannan biosynthetic process"/>
    <property type="evidence" value="ECO:0007669"/>
    <property type="project" value="TreeGrafter"/>
</dbReference>
<evidence type="ECO:0000256" key="4">
    <source>
        <dbReference type="ARBA" id="ARBA00022679"/>
    </source>
</evidence>
<evidence type="ECO:0000256" key="6">
    <source>
        <dbReference type="ARBA" id="ARBA00022968"/>
    </source>
</evidence>
<keyword evidence="5" id="KW-0812">Transmembrane</keyword>
<dbReference type="OMA" id="WHMEHEA"/>
<comment type="similarity">
    <text evidence="3">Belongs to the MNN1/MNT family.</text>
</comment>
<proteinExistence type="inferred from homology"/>
<dbReference type="PANTHER" id="PTHR31646">
    <property type="entry name" value="ALPHA-1,2-MANNOSYLTRANSFERASE MNN2"/>
    <property type="match status" value="1"/>
</dbReference>
<dbReference type="GO" id="GO:0000026">
    <property type="term" value="F:alpha-1,2-mannosyltransferase activity"/>
    <property type="evidence" value="ECO:0007669"/>
    <property type="project" value="TreeGrafter"/>
</dbReference>
<comment type="pathway">
    <text evidence="2">Protein modification; protein glycosylation.</text>
</comment>
<comment type="caution">
    <text evidence="11">The sequence shown here is derived from an EMBL/GenBank/DDBJ whole genome shotgun (WGS) entry which is preliminary data.</text>
</comment>
<dbReference type="PANTHER" id="PTHR31646:SF1">
    <property type="entry name" value="ALPHA-1,2-MANNOSYLTRANSFERASE MNN2"/>
    <property type="match status" value="1"/>
</dbReference>
<dbReference type="Pfam" id="PF11051">
    <property type="entry name" value="Mannosyl_trans3"/>
    <property type="match status" value="2"/>
</dbReference>
<protein>
    <submittedName>
        <fullName evidence="11">Mannosyltransferase putative-domain-containing protein</fullName>
    </submittedName>
</protein>
<evidence type="ECO:0000256" key="5">
    <source>
        <dbReference type="ARBA" id="ARBA00022692"/>
    </source>
</evidence>
<keyword evidence="7" id="KW-1133">Transmembrane helix</keyword>
<evidence type="ECO:0000256" key="1">
    <source>
        <dbReference type="ARBA" id="ARBA00004323"/>
    </source>
</evidence>
<dbReference type="GeneID" id="63786025"/>
<evidence type="ECO:0000256" key="3">
    <source>
        <dbReference type="ARBA" id="ARBA00009105"/>
    </source>
</evidence>
<evidence type="ECO:0000313" key="11">
    <source>
        <dbReference type="EMBL" id="ORY81324.1"/>
    </source>
</evidence>
<evidence type="ECO:0000256" key="2">
    <source>
        <dbReference type="ARBA" id="ARBA00004922"/>
    </source>
</evidence>
<accession>A0A1Y2FD24</accession>
<keyword evidence="11" id="KW-0328">Glycosyltransferase</keyword>
<dbReference type="RefSeq" id="XP_040724700.1">
    <property type="nucleotide sequence ID" value="XM_040869426.1"/>
</dbReference>
<dbReference type="InterPro" id="IPR022751">
    <property type="entry name" value="Alpha_mannosyltransferase"/>
</dbReference>
<keyword evidence="9" id="KW-0472">Membrane</keyword>
<sequence length="472" mass="53865">MAYAPRSMTRSMSKQTFMLLLVACCLVTIYLFRSNAQEAMHSLGAASKSPEEAAALKGLLQAQKSEMQRIRQLLDKLNLKIDAKESDQLSSRARKSIERNIDFGHSVEHEGFWAEAPPKVWDNKRQEWEDYINYTMPVWSAHASQFKGRGIVLVGGNSDTLDRIRTTLSMLQEYGCELPVEVHYLDGELKSEDLKNLTAAGVTPKNLSDKKNLFSVKKKAGKGGKSFHIKTAAIINSGFREVLYLDSDSMPVRDPTYLFESADYKRTGTMFFPDFWKTHFTNPIWTIVDSPIVDEWENESGQILLNKEMRWEVLLLANHFNRDGDFYFQLLNGDKDTLRFASKAMRQEYFMVPTFLTAGGLIWQDRFCGHTMVQHDHLDQVMFIHANLIKEFTREELSPDHEDGVFRIYKRYTATKGNTWLKPYFSGIGAVPCMELAAGQGEPDIDEDKFDKLVPGWNDFYKKHGGTGGGLK</sequence>
<keyword evidence="8" id="KW-0333">Golgi apparatus</keyword>
<dbReference type="Proteomes" id="UP000193685">
    <property type="component" value="Unassembled WGS sequence"/>
</dbReference>
<dbReference type="GO" id="GO:0000139">
    <property type="term" value="C:Golgi membrane"/>
    <property type="evidence" value="ECO:0007669"/>
    <property type="project" value="UniProtKB-SubCell"/>
</dbReference>
<comment type="subcellular location">
    <subcellularLocation>
        <location evidence="1">Golgi apparatus membrane</location>
        <topology evidence="1">Single-pass type II membrane protein</topology>
    </subcellularLocation>
</comment>
<dbReference type="EMBL" id="MCFI01000011">
    <property type="protein sequence ID" value="ORY81324.1"/>
    <property type="molecule type" value="Genomic_DNA"/>
</dbReference>
<organism evidence="11 12">
    <name type="scientific">Protomyces lactucae-debilis</name>
    <dbReference type="NCBI Taxonomy" id="2754530"/>
    <lineage>
        <taxon>Eukaryota</taxon>
        <taxon>Fungi</taxon>
        <taxon>Dikarya</taxon>
        <taxon>Ascomycota</taxon>
        <taxon>Taphrinomycotina</taxon>
        <taxon>Taphrinomycetes</taxon>
        <taxon>Taphrinales</taxon>
        <taxon>Protomycetaceae</taxon>
        <taxon>Protomyces</taxon>
    </lineage>
</organism>
<evidence type="ECO:0000256" key="7">
    <source>
        <dbReference type="ARBA" id="ARBA00022989"/>
    </source>
</evidence>
<dbReference type="OrthoDB" id="430354at2759"/>
<keyword evidence="4 11" id="KW-0808">Transferase</keyword>
<keyword evidence="6" id="KW-0735">Signal-anchor</keyword>
<dbReference type="SUPFAM" id="SSF53448">
    <property type="entry name" value="Nucleotide-diphospho-sugar transferases"/>
    <property type="match status" value="1"/>
</dbReference>
<dbReference type="STRING" id="56484.A0A1Y2FD24"/>
<keyword evidence="12" id="KW-1185">Reference proteome</keyword>
<gene>
    <name evidence="11" type="ORF">BCR37DRAFT_380131</name>
</gene>
<reference evidence="11 12" key="1">
    <citation type="submission" date="2016-07" db="EMBL/GenBank/DDBJ databases">
        <title>Pervasive Adenine N6-methylation of Active Genes in Fungi.</title>
        <authorList>
            <consortium name="DOE Joint Genome Institute"/>
            <person name="Mondo S.J."/>
            <person name="Dannebaum R.O."/>
            <person name="Kuo R.C."/>
            <person name="Labutti K."/>
            <person name="Haridas S."/>
            <person name="Kuo A."/>
            <person name="Salamov A."/>
            <person name="Ahrendt S.R."/>
            <person name="Lipzen A."/>
            <person name="Sullivan W."/>
            <person name="Andreopoulos W.B."/>
            <person name="Clum A."/>
            <person name="Lindquist E."/>
            <person name="Daum C."/>
            <person name="Ramamoorthy G.K."/>
            <person name="Gryganskyi A."/>
            <person name="Culley D."/>
            <person name="Magnuson J.K."/>
            <person name="James T.Y."/>
            <person name="O'Malley M.A."/>
            <person name="Stajich J.E."/>
            <person name="Spatafora J.W."/>
            <person name="Visel A."/>
            <person name="Grigoriev I.V."/>
        </authorList>
    </citation>
    <scope>NUCLEOTIDE SEQUENCE [LARGE SCALE GENOMIC DNA]</scope>
    <source>
        <strain evidence="11 12">12-1054</strain>
    </source>
</reference>
<evidence type="ECO:0000256" key="8">
    <source>
        <dbReference type="ARBA" id="ARBA00023034"/>
    </source>
</evidence>
<dbReference type="AlphaFoldDB" id="A0A1Y2FD24"/>
<evidence type="ECO:0000313" key="12">
    <source>
        <dbReference type="Proteomes" id="UP000193685"/>
    </source>
</evidence>
<keyword evidence="10" id="KW-0175">Coiled coil</keyword>
<evidence type="ECO:0000256" key="10">
    <source>
        <dbReference type="SAM" id="Coils"/>
    </source>
</evidence>
<dbReference type="InterPro" id="IPR029044">
    <property type="entry name" value="Nucleotide-diphossugar_trans"/>
</dbReference>